<dbReference type="AlphaFoldDB" id="A0AAG5CR69"/>
<dbReference type="EnsemblMetazoa" id="ENSAATROPT001119">
    <property type="protein sequence ID" value="ENSAATROPP001068"/>
    <property type="gene ID" value="ENSAATROPG000888"/>
</dbReference>
<dbReference type="Proteomes" id="UP000075880">
    <property type="component" value="Unassembled WGS sequence"/>
</dbReference>
<organism evidence="1 2">
    <name type="scientific">Anopheles atroparvus</name>
    <name type="common">European mosquito</name>
    <dbReference type="NCBI Taxonomy" id="41427"/>
    <lineage>
        <taxon>Eukaryota</taxon>
        <taxon>Metazoa</taxon>
        <taxon>Ecdysozoa</taxon>
        <taxon>Arthropoda</taxon>
        <taxon>Hexapoda</taxon>
        <taxon>Insecta</taxon>
        <taxon>Pterygota</taxon>
        <taxon>Neoptera</taxon>
        <taxon>Endopterygota</taxon>
        <taxon>Diptera</taxon>
        <taxon>Nematocera</taxon>
        <taxon>Culicoidea</taxon>
        <taxon>Culicidae</taxon>
        <taxon>Anophelinae</taxon>
        <taxon>Anopheles</taxon>
    </lineage>
</organism>
<evidence type="ECO:0000313" key="2">
    <source>
        <dbReference type="Proteomes" id="UP000075880"/>
    </source>
</evidence>
<protein>
    <submittedName>
        <fullName evidence="1">Uncharacterized protein</fullName>
    </submittedName>
</protein>
<evidence type="ECO:0000313" key="1">
    <source>
        <dbReference type="EnsemblMetazoa" id="ENSAATROPP001068"/>
    </source>
</evidence>
<name>A0AAG5CR69_ANOAO</name>
<proteinExistence type="predicted"/>
<accession>A0AAG5CR69</accession>
<sequence length="30" mass="3289">MLTVSFVHVVNNETSGIGDAPLLCWMEIIV</sequence>
<reference evidence="1" key="1">
    <citation type="submission" date="2024-04" db="UniProtKB">
        <authorList>
            <consortium name="EnsemblMetazoa"/>
        </authorList>
    </citation>
    <scope>IDENTIFICATION</scope>
    <source>
        <strain evidence="1">EBRO</strain>
    </source>
</reference>
<keyword evidence="2" id="KW-1185">Reference proteome</keyword>